<dbReference type="Gene3D" id="3.40.30.10">
    <property type="entry name" value="Glutaredoxin"/>
    <property type="match status" value="1"/>
</dbReference>
<dbReference type="GeneID" id="63685556"/>
<organism evidence="4 5">
    <name type="scientific">Dacryopinax primogenitus (strain DJM 731)</name>
    <name type="common">Brown rot fungus</name>
    <dbReference type="NCBI Taxonomy" id="1858805"/>
    <lineage>
        <taxon>Eukaryota</taxon>
        <taxon>Fungi</taxon>
        <taxon>Dikarya</taxon>
        <taxon>Basidiomycota</taxon>
        <taxon>Agaricomycotina</taxon>
        <taxon>Dacrymycetes</taxon>
        <taxon>Dacrymycetales</taxon>
        <taxon>Dacrymycetaceae</taxon>
        <taxon>Dacryopinax</taxon>
    </lineage>
</organism>
<dbReference type="InterPro" id="IPR001200">
    <property type="entry name" value="Phosducin"/>
</dbReference>
<dbReference type="SUPFAM" id="SSF52833">
    <property type="entry name" value="Thioredoxin-like"/>
    <property type="match status" value="1"/>
</dbReference>
<dbReference type="InterPro" id="IPR051499">
    <property type="entry name" value="Phosducin-like_reg"/>
</dbReference>
<dbReference type="PRINTS" id="PR00677">
    <property type="entry name" value="PHOSDUCIN"/>
</dbReference>
<evidence type="ECO:0000259" key="3">
    <source>
        <dbReference type="Pfam" id="PF02114"/>
    </source>
</evidence>
<name>M5FU95_DACPD</name>
<evidence type="ECO:0000256" key="1">
    <source>
        <dbReference type="ARBA" id="ARBA00009686"/>
    </source>
</evidence>
<dbReference type="STRING" id="1858805.M5FU95"/>
<accession>M5FU95</accession>
<feature type="compositionally biased region" description="Low complexity" evidence="2">
    <location>
        <begin position="26"/>
        <end position="38"/>
    </location>
</feature>
<dbReference type="InterPro" id="IPR036249">
    <property type="entry name" value="Thioredoxin-like_sf"/>
</dbReference>
<dbReference type="OrthoDB" id="70588at2759"/>
<dbReference type="PANTHER" id="PTHR46052:SF1">
    <property type="entry name" value="PHOSDUCIN-LIKE PROTEIN"/>
    <property type="match status" value="1"/>
</dbReference>
<evidence type="ECO:0000313" key="5">
    <source>
        <dbReference type="Proteomes" id="UP000030653"/>
    </source>
</evidence>
<protein>
    <recommendedName>
        <fullName evidence="3">Phosducin domain-containing protein</fullName>
    </recommendedName>
</protein>
<dbReference type="Proteomes" id="UP000030653">
    <property type="component" value="Unassembled WGS sequence"/>
</dbReference>
<comment type="similarity">
    <text evidence="1">Belongs to the phosducin family.</text>
</comment>
<keyword evidence="5" id="KW-1185">Reference proteome</keyword>
<dbReference type="Pfam" id="PF02114">
    <property type="entry name" value="Phosducin"/>
    <property type="match status" value="1"/>
</dbReference>
<evidence type="ECO:0000313" key="4">
    <source>
        <dbReference type="EMBL" id="EJT99763.1"/>
    </source>
</evidence>
<evidence type="ECO:0000256" key="2">
    <source>
        <dbReference type="SAM" id="MobiDB-lite"/>
    </source>
</evidence>
<dbReference type="RefSeq" id="XP_040626661.1">
    <property type="nucleotide sequence ID" value="XM_040770494.1"/>
</dbReference>
<dbReference type="PANTHER" id="PTHR46052">
    <property type="entry name" value="PHOSDUCIN-LIKE PROTEIN"/>
    <property type="match status" value="1"/>
</dbReference>
<feature type="region of interest" description="Disordered" evidence="2">
    <location>
        <begin position="77"/>
        <end position="96"/>
    </location>
</feature>
<reference evidence="4 5" key="1">
    <citation type="journal article" date="2012" name="Science">
        <title>The Paleozoic origin of enzymatic lignin decomposition reconstructed from 31 fungal genomes.</title>
        <authorList>
            <person name="Floudas D."/>
            <person name="Binder M."/>
            <person name="Riley R."/>
            <person name="Barry K."/>
            <person name="Blanchette R.A."/>
            <person name="Henrissat B."/>
            <person name="Martinez A.T."/>
            <person name="Otillar R."/>
            <person name="Spatafora J.W."/>
            <person name="Yadav J.S."/>
            <person name="Aerts A."/>
            <person name="Benoit I."/>
            <person name="Boyd A."/>
            <person name="Carlson A."/>
            <person name="Copeland A."/>
            <person name="Coutinho P.M."/>
            <person name="de Vries R.P."/>
            <person name="Ferreira P."/>
            <person name="Findley K."/>
            <person name="Foster B."/>
            <person name="Gaskell J."/>
            <person name="Glotzer D."/>
            <person name="Gorecki P."/>
            <person name="Heitman J."/>
            <person name="Hesse C."/>
            <person name="Hori C."/>
            <person name="Igarashi K."/>
            <person name="Jurgens J.A."/>
            <person name="Kallen N."/>
            <person name="Kersten P."/>
            <person name="Kohler A."/>
            <person name="Kuees U."/>
            <person name="Kumar T.K.A."/>
            <person name="Kuo A."/>
            <person name="LaButti K."/>
            <person name="Larrondo L.F."/>
            <person name="Lindquist E."/>
            <person name="Ling A."/>
            <person name="Lombard V."/>
            <person name="Lucas S."/>
            <person name="Lundell T."/>
            <person name="Martin R."/>
            <person name="McLaughlin D.J."/>
            <person name="Morgenstern I."/>
            <person name="Morin E."/>
            <person name="Murat C."/>
            <person name="Nagy L.G."/>
            <person name="Nolan M."/>
            <person name="Ohm R.A."/>
            <person name="Patyshakuliyeva A."/>
            <person name="Rokas A."/>
            <person name="Ruiz-Duenas F.J."/>
            <person name="Sabat G."/>
            <person name="Salamov A."/>
            <person name="Samejima M."/>
            <person name="Schmutz J."/>
            <person name="Slot J.C."/>
            <person name="St John F."/>
            <person name="Stenlid J."/>
            <person name="Sun H."/>
            <person name="Sun S."/>
            <person name="Syed K."/>
            <person name="Tsang A."/>
            <person name="Wiebenga A."/>
            <person name="Young D."/>
            <person name="Pisabarro A."/>
            <person name="Eastwood D.C."/>
            <person name="Martin F."/>
            <person name="Cullen D."/>
            <person name="Grigoriev I.V."/>
            <person name="Hibbett D.S."/>
        </authorList>
    </citation>
    <scope>NUCLEOTIDE SEQUENCE [LARGE SCALE GENOMIC DNA]</scope>
    <source>
        <strain evidence="4 5">DJM-731 SS1</strain>
    </source>
</reference>
<dbReference type="EMBL" id="JH795869">
    <property type="protein sequence ID" value="EJT99763.1"/>
    <property type="molecule type" value="Genomic_DNA"/>
</dbReference>
<dbReference type="AlphaFoldDB" id="M5FU95"/>
<dbReference type="OMA" id="WHDEELQ"/>
<dbReference type="GO" id="GO:0008277">
    <property type="term" value="P:regulation of G protein-coupled receptor signaling pathway"/>
    <property type="evidence" value="ECO:0007669"/>
    <property type="project" value="InterPro"/>
</dbReference>
<feature type="domain" description="Phosducin" evidence="3">
    <location>
        <begin position="132"/>
        <end position="199"/>
    </location>
</feature>
<dbReference type="HOGENOM" id="CLU_059221_0_0_1"/>
<proteinExistence type="inferred from homology"/>
<dbReference type="InterPro" id="IPR024253">
    <property type="entry name" value="Phosducin_thioredoxin-like_dom"/>
</dbReference>
<gene>
    <name evidence="4" type="ORF">DACRYDRAFT_117929</name>
</gene>
<feature type="region of interest" description="Disordered" evidence="2">
    <location>
        <begin position="1"/>
        <end position="69"/>
    </location>
</feature>
<sequence length="289" mass="31971">MDRFEQLILTGDIFGDSGPRSPPRTPSTLSPASSRSPSPALPPNPNASSVQVGQGVPGRTGVKGVIRDAREASMIERGRKSLEAREKQKEWEEKGRGALSWREEEEFRAGGRKLVRIGGGGEAEKGGEGRKRFGHLREVGVEGFVDAVEERDAWVVVHIYDSSVEACHSLDTTLALLARSYPYTKFLRSRAAALGFASLLSGGSSQDRTARLDDLVEDEEWEYEEEEDEVDLDMLPTMLVYKAGDLKQNWIRVDWDAKDAGGVEQLLMKHGILPTLSGKQENDDDLDWD</sequence>